<dbReference type="Proteomes" id="UP001383192">
    <property type="component" value="Unassembled WGS sequence"/>
</dbReference>
<evidence type="ECO:0000313" key="3">
    <source>
        <dbReference type="Proteomes" id="UP001383192"/>
    </source>
</evidence>
<feature type="compositionally biased region" description="Basic and acidic residues" evidence="1">
    <location>
        <begin position="241"/>
        <end position="257"/>
    </location>
</feature>
<dbReference type="AlphaFoldDB" id="A0AAW0DEI6"/>
<gene>
    <name evidence="2" type="ORF">VNI00_005048</name>
</gene>
<feature type="compositionally biased region" description="Low complexity" evidence="1">
    <location>
        <begin position="661"/>
        <end position="676"/>
    </location>
</feature>
<feature type="compositionally biased region" description="Low complexity" evidence="1">
    <location>
        <begin position="703"/>
        <end position="715"/>
    </location>
</feature>
<sequence length="878" mass="96506">MAANPPPLAERLDIHKSCKSIENLLAVFNDYCEAAGAIVTLQKKLAKALRETAGMKATTEIAANALNSSANIFESLNEVDAKFAKIADKEYDAISSEVKKWFKKLAKEEKTHDEKISAANAKIKQAGQLYERKSKKSPREANDEHARYINLISAMGPEISQEKYNHSLLVTQRHTSTMYNLAACVSRIADAEWTKTCEGVRRFSPTIGKLGEWRALCEGGWTGPIPQDLPDIDYPQQESPEPDHPMPTRRFEDDERYTQATLRNLPPGPDHFLEHPGMNTGTSTPTHERDQPELSSPQRQPQSANDTLNRDKAPPTSFNFPGKFVDDNTGSVRSLSAFPAPPTHFPLPQTLTKRQQQQQPSQSATSSSSASHISFPALARPDRDRQSPVSETAEDSLPSRKASTAPSSPVQKKFIDNPQPVQTIEETRDATSNGGSPDQSRLKETLDPTTYRSPEPMKTSTSDQTPSSSKTFIRGDYITEEPESMAGIGSGNRNRSSYDGGRPRGLERSDTNTSNGSVVAQMRNRYTNNSGSSSPPPPREMPRLPTSVNNLASKYDRPTSPGGSRPLPSIDTQARQVEPLAYRERETASPIGTTANPTMSTSPPNTTATSGDEDFVNARRRRLEQKAAELELREKEHELRRREQEIEQRARDLERDRALLRTDANATPVANPNAATIRPRERQLSFQQDQLRRPMSGNPQMEPSPSSANSPVSPSNRGVVRPHSQYSASATHLVPPAASTRSPYRGIDEDSEYRRPGSSSSRDPSVTSTTSISASNSPVMSSLSPPSATREKKGWMRRLSMPIVAGNPFTDSKKHSSNHSYGGKGGLLSLDSRKNGSTTAFSKGDMIGEDGRMVGGARRYDIGSGISNRSVTNFNDRR</sequence>
<feature type="compositionally biased region" description="Polar residues" evidence="1">
    <location>
        <begin position="401"/>
        <end position="410"/>
    </location>
</feature>
<feature type="region of interest" description="Disordered" evidence="1">
    <location>
        <begin position="806"/>
        <end position="878"/>
    </location>
</feature>
<feature type="compositionally biased region" description="Basic and acidic residues" evidence="1">
    <location>
        <begin position="746"/>
        <end position="755"/>
    </location>
</feature>
<evidence type="ECO:0000256" key="1">
    <source>
        <dbReference type="SAM" id="MobiDB-lite"/>
    </source>
</evidence>
<feature type="compositionally biased region" description="Polar residues" evidence="1">
    <location>
        <begin position="772"/>
        <end position="787"/>
    </location>
</feature>
<feature type="region of interest" description="Disordered" evidence="1">
    <location>
        <begin position="636"/>
        <end position="794"/>
    </location>
</feature>
<feature type="compositionally biased region" description="Polar residues" evidence="1">
    <location>
        <begin position="293"/>
        <end position="307"/>
    </location>
</feature>
<feature type="compositionally biased region" description="Polar residues" evidence="1">
    <location>
        <begin position="511"/>
        <end position="529"/>
    </location>
</feature>
<feature type="region of interest" description="Disordered" evidence="1">
    <location>
        <begin position="221"/>
        <end position="615"/>
    </location>
</feature>
<feature type="compositionally biased region" description="Basic and acidic residues" evidence="1">
    <location>
        <begin position="636"/>
        <end position="660"/>
    </location>
</feature>
<name>A0AAW0DEI6_9AGAR</name>
<reference evidence="2 3" key="1">
    <citation type="submission" date="2024-01" db="EMBL/GenBank/DDBJ databases">
        <title>A draft genome for a cacao thread blight-causing isolate of Paramarasmius palmivorus.</title>
        <authorList>
            <person name="Baruah I.K."/>
            <person name="Bukari Y."/>
            <person name="Amoako-Attah I."/>
            <person name="Meinhardt L.W."/>
            <person name="Bailey B.A."/>
            <person name="Cohen S.P."/>
        </authorList>
    </citation>
    <scope>NUCLEOTIDE SEQUENCE [LARGE SCALE GENOMIC DNA]</scope>
    <source>
        <strain evidence="2 3">GH-12</strain>
    </source>
</reference>
<protein>
    <submittedName>
        <fullName evidence="2">Uncharacterized protein</fullName>
    </submittedName>
</protein>
<comment type="caution">
    <text evidence="2">The sequence shown here is derived from an EMBL/GenBank/DDBJ whole genome shotgun (WGS) entry which is preliminary data.</text>
</comment>
<evidence type="ECO:0000313" key="2">
    <source>
        <dbReference type="EMBL" id="KAK7050936.1"/>
    </source>
</evidence>
<accession>A0AAW0DEI6</accession>
<feature type="compositionally biased region" description="Low complexity" evidence="1">
    <location>
        <begin position="758"/>
        <end position="771"/>
    </location>
</feature>
<feature type="compositionally biased region" description="Polar residues" evidence="1">
    <location>
        <begin position="419"/>
        <end position="439"/>
    </location>
</feature>
<feature type="compositionally biased region" description="Polar residues" evidence="1">
    <location>
        <begin position="865"/>
        <end position="878"/>
    </location>
</feature>
<proteinExistence type="predicted"/>
<feature type="compositionally biased region" description="Polar residues" evidence="1">
    <location>
        <begin position="447"/>
        <end position="471"/>
    </location>
</feature>
<dbReference type="EMBL" id="JAYKXP010000014">
    <property type="protein sequence ID" value="KAK7050936.1"/>
    <property type="molecule type" value="Genomic_DNA"/>
</dbReference>
<organism evidence="2 3">
    <name type="scientific">Paramarasmius palmivorus</name>
    <dbReference type="NCBI Taxonomy" id="297713"/>
    <lineage>
        <taxon>Eukaryota</taxon>
        <taxon>Fungi</taxon>
        <taxon>Dikarya</taxon>
        <taxon>Basidiomycota</taxon>
        <taxon>Agaricomycotina</taxon>
        <taxon>Agaricomycetes</taxon>
        <taxon>Agaricomycetidae</taxon>
        <taxon>Agaricales</taxon>
        <taxon>Marasmiineae</taxon>
        <taxon>Marasmiaceae</taxon>
        <taxon>Paramarasmius</taxon>
    </lineage>
</organism>
<feature type="compositionally biased region" description="Basic and acidic residues" evidence="1">
    <location>
        <begin position="501"/>
        <end position="510"/>
    </location>
</feature>
<feature type="compositionally biased region" description="Low complexity" evidence="1">
    <location>
        <begin position="355"/>
        <end position="371"/>
    </location>
</feature>
<feature type="compositionally biased region" description="Low complexity" evidence="1">
    <location>
        <begin position="593"/>
        <end position="610"/>
    </location>
</feature>
<keyword evidence="3" id="KW-1185">Reference proteome</keyword>